<keyword evidence="1" id="KW-0479">Metal-binding</keyword>
<dbReference type="Pfam" id="PF00097">
    <property type="entry name" value="zf-C3HC4"/>
    <property type="match status" value="1"/>
</dbReference>
<dbReference type="GO" id="GO:0008270">
    <property type="term" value="F:zinc ion binding"/>
    <property type="evidence" value="ECO:0007669"/>
    <property type="project" value="UniProtKB-KW"/>
</dbReference>
<accession>A0AAV1CWY9</accession>
<dbReference type="Gene3D" id="3.30.40.10">
    <property type="entry name" value="Zinc/RING finger domain, C3HC4 (zinc finger)"/>
    <property type="match status" value="1"/>
</dbReference>
<dbReference type="SMART" id="SM00184">
    <property type="entry name" value="RING"/>
    <property type="match status" value="1"/>
</dbReference>
<dbReference type="PROSITE" id="PS00518">
    <property type="entry name" value="ZF_RING_1"/>
    <property type="match status" value="1"/>
</dbReference>
<keyword evidence="8" id="KW-1185">Reference proteome</keyword>
<feature type="compositionally biased region" description="Polar residues" evidence="5">
    <location>
        <begin position="50"/>
        <end position="65"/>
    </location>
</feature>
<sequence length="185" mass="20320">MGNAYDPSKFKGTEAIPVIPDGYLKKPLYFLDDSGNKVQVEFQPAPARVENTSPTSNDGVSSTNDGPGDDNLHNKETEAIWSDCVICGAVRLTENMLRSVKCGHNFCKVCIKNHVNSVVKNEAKQVIPADVRCPDTKYCTESLPANIVVDHLDLDVKHVWLAVHAFWAEQDRVAAQHGESSVQIS</sequence>
<protein>
    <submittedName>
        <fullName evidence="7">OLC1v1035691C1</fullName>
    </submittedName>
</protein>
<feature type="region of interest" description="Disordered" evidence="5">
    <location>
        <begin position="44"/>
        <end position="73"/>
    </location>
</feature>
<evidence type="ECO:0000256" key="1">
    <source>
        <dbReference type="ARBA" id="ARBA00022723"/>
    </source>
</evidence>
<name>A0AAV1CWY9_OLDCO</name>
<evidence type="ECO:0000313" key="8">
    <source>
        <dbReference type="Proteomes" id="UP001161247"/>
    </source>
</evidence>
<gene>
    <name evidence="7" type="ORF">OLC1_LOCUS9057</name>
</gene>
<evidence type="ECO:0000259" key="6">
    <source>
        <dbReference type="PROSITE" id="PS50089"/>
    </source>
</evidence>
<keyword evidence="2 4" id="KW-0863">Zinc-finger</keyword>
<dbReference type="EMBL" id="OX459120">
    <property type="protein sequence ID" value="CAI9098952.1"/>
    <property type="molecule type" value="Genomic_DNA"/>
</dbReference>
<proteinExistence type="predicted"/>
<evidence type="ECO:0000256" key="2">
    <source>
        <dbReference type="ARBA" id="ARBA00022771"/>
    </source>
</evidence>
<dbReference type="Proteomes" id="UP001161247">
    <property type="component" value="Chromosome 3"/>
</dbReference>
<reference evidence="7" key="1">
    <citation type="submission" date="2023-03" db="EMBL/GenBank/DDBJ databases">
        <authorList>
            <person name="Julca I."/>
        </authorList>
    </citation>
    <scope>NUCLEOTIDE SEQUENCE</scope>
</reference>
<dbReference type="InterPro" id="IPR018957">
    <property type="entry name" value="Znf_C3HC4_RING-type"/>
</dbReference>
<evidence type="ECO:0000256" key="3">
    <source>
        <dbReference type="ARBA" id="ARBA00022833"/>
    </source>
</evidence>
<dbReference type="InterPro" id="IPR001841">
    <property type="entry name" value="Znf_RING"/>
</dbReference>
<evidence type="ECO:0000256" key="5">
    <source>
        <dbReference type="SAM" id="MobiDB-lite"/>
    </source>
</evidence>
<dbReference type="InterPro" id="IPR017907">
    <property type="entry name" value="Znf_RING_CS"/>
</dbReference>
<feature type="domain" description="RING-type" evidence="6">
    <location>
        <begin position="84"/>
        <end position="137"/>
    </location>
</feature>
<evidence type="ECO:0000256" key="4">
    <source>
        <dbReference type="PROSITE-ProRule" id="PRU00175"/>
    </source>
</evidence>
<dbReference type="InterPro" id="IPR013083">
    <property type="entry name" value="Znf_RING/FYVE/PHD"/>
</dbReference>
<keyword evidence="3" id="KW-0862">Zinc</keyword>
<evidence type="ECO:0000313" key="7">
    <source>
        <dbReference type="EMBL" id="CAI9098952.1"/>
    </source>
</evidence>
<dbReference type="PROSITE" id="PS50089">
    <property type="entry name" value="ZF_RING_2"/>
    <property type="match status" value="1"/>
</dbReference>
<organism evidence="7 8">
    <name type="scientific">Oldenlandia corymbosa var. corymbosa</name>
    <dbReference type="NCBI Taxonomy" id="529605"/>
    <lineage>
        <taxon>Eukaryota</taxon>
        <taxon>Viridiplantae</taxon>
        <taxon>Streptophyta</taxon>
        <taxon>Embryophyta</taxon>
        <taxon>Tracheophyta</taxon>
        <taxon>Spermatophyta</taxon>
        <taxon>Magnoliopsida</taxon>
        <taxon>eudicotyledons</taxon>
        <taxon>Gunneridae</taxon>
        <taxon>Pentapetalae</taxon>
        <taxon>asterids</taxon>
        <taxon>lamiids</taxon>
        <taxon>Gentianales</taxon>
        <taxon>Rubiaceae</taxon>
        <taxon>Rubioideae</taxon>
        <taxon>Spermacoceae</taxon>
        <taxon>Hedyotis-Oldenlandia complex</taxon>
        <taxon>Oldenlandia</taxon>
    </lineage>
</organism>
<dbReference type="SUPFAM" id="SSF57850">
    <property type="entry name" value="RING/U-box"/>
    <property type="match status" value="1"/>
</dbReference>
<dbReference type="AlphaFoldDB" id="A0AAV1CWY9"/>